<dbReference type="VEuPathDB" id="TrichDB:TRFO_39713"/>
<dbReference type="RefSeq" id="XP_068347214.1">
    <property type="nucleotide sequence ID" value="XM_068512797.1"/>
</dbReference>
<keyword evidence="1" id="KW-1133">Transmembrane helix</keyword>
<keyword evidence="4" id="KW-1185">Reference proteome</keyword>
<keyword evidence="2" id="KW-0732">Signal</keyword>
<dbReference type="GeneID" id="94847501"/>
<dbReference type="OrthoDB" id="2014201at2759"/>
<reference evidence="3" key="1">
    <citation type="submission" date="2016-10" db="EMBL/GenBank/DDBJ databases">
        <authorList>
            <person name="Benchimol M."/>
            <person name="Almeida L.G."/>
            <person name="Vasconcelos A.T."/>
            <person name="Perreira-Neves A."/>
            <person name="Rosa I.A."/>
            <person name="Tasca T."/>
            <person name="Bogo M.R."/>
            <person name="de Souza W."/>
        </authorList>
    </citation>
    <scope>NUCLEOTIDE SEQUENCE [LARGE SCALE GENOMIC DNA]</scope>
    <source>
        <strain evidence="3">K</strain>
    </source>
</reference>
<dbReference type="GO" id="GO:0016740">
    <property type="term" value="F:transferase activity"/>
    <property type="evidence" value="ECO:0007669"/>
    <property type="project" value="UniProtKB-KW"/>
</dbReference>
<protein>
    <submittedName>
        <fullName evidence="3">Glycosyl transferase</fullName>
    </submittedName>
</protein>
<dbReference type="EMBL" id="MLAK01001349">
    <property type="protein sequence ID" value="OHS94077.1"/>
    <property type="molecule type" value="Genomic_DNA"/>
</dbReference>
<keyword evidence="1" id="KW-0472">Membrane</keyword>
<dbReference type="Gene3D" id="3.90.550.10">
    <property type="entry name" value="Spore Coat Polysaccharide Biosynthesis Protein SpsA, Chain A"/>
    <property type="match status" value="1"/>
</dbReference>
<dbReference type="AlphaFoldDB" id="A0A1J4J9H5"/>
<gene>
    <name evidence="3" type="ORF">TRFO_39713</name>
</gene>
<evidence type="ECO:0000313" key="4">
    <source>
        <dbReference type="Proteomes" id="UP000179807"/>
    </source>
</evidence>
<dbReference type="PANTHER" id="PTHR11183">
    <property type="entry name" value="GLYCOGENIN SUBFAMILY MEMBER"/>
    <property type="match status" value="1"/>
</dbReference>
<organism evidence="3 4">
    <name type="scientific">Tritrichomonas foetus</name>
    <dbReference type="NCBI Taxonomy" id="1144522"/>
    <lineage>
        <taxon>Eukaryota</taxon>
        <taxon>Metamonada</taxon>
        <taxon>Parabasalia</taxon>
        <taxon>Tritrichomonadida</taxon>
        <taxon>Tritrichomonadidae</taxon>
        <taxon>Tritrichomonas</taxon>
    </lineage>
</organism>
<name>A0A1J4J9H5_9EUKA</name>
<dbReference type="InterPro" id="IPR050587">
    <property type="entry name" value="GNT1/Glycosyltrans_8"/>
</dbReference>
<evidence type="ECO:0000313" key="3">
    <source>
        <dbReference type="EMBL" id="OHS94077.1"/>
    </source>
</evidence>
<proteinExistence type="predicted"/>
<feature type="transmembrane region" description="Helical" evidence="1">
    <location>
        <begin position="355"/>
        <end position="374"/>
    </location>
</feature>
<evidence type="ECO:0000256" key="2">
    <source>
        <dbReference type="SAM" id="SignalP"/>
    </source>
</evidence>
<keyword evidence="3" id="KW-0808">Transferase</keyword>
<comment type="caution">
    <text evidence="3">The sequence shown here is derived from an EMBL/GenBank/DDBJ whole genome shotgun (WGS) entry which is preliminary data.</text>
</comment>
<feature type="signal peptide" evidence="2">
    <location>
        <begin position="1"/>
        <end position="16"/>
    </location>
</feature>
<sequence>MMFLIIFIFNTSSIENEPFSSKMGRMNLVDSLQYQDQFTSTKNCFASVYSADDSKTFGYFQAVLVLGFSLQTMSPGYDRVLITDIQLQGKKQLMPILRKAWTHIIYRSPIIIPNNLSISKKEKDHLFKLHCWSLQNYSKVIFLGADTLLFSSISNLFDVPAPSASIDYYSLENDRRYPLFNSDFMIINPNVPDYLGLLYLTGEYILKIKKDNLLDKENNKKISVRFIINEYFKKSITIINFVFSHENGGEPNTFYGDPDHKYFEVMTKSVHFGGMKPWLFVKSSVYMTAWNAIAAYTYEQLDVPFSSSFRTDYSNQFVQQYMDIRSKMNTKIINIEDNNENEYNNDIYPSDIKHGVRYVLSLIFLMLFGSLLFVKSTVNHSNSLNSFVIKMGEKINEFVKLENLNE</sequence>
<feature type="chain" id="PRO_5012136550" evidence="2">
    <location>
        <begin position="17"/>
        <end position="406"/>
    </location>
</feature>
<dbReference type="SUPFAM" id="SSF53448">
    <property type="entry name" value="Nucleotide-diphospho-sugar transferases"/>
    <property type="match status" value="1"/>
</dbReference>
<evidence type="ECO:0000256" key="1">
    <source>
        <dbReference type="SAM" id="Phobius"/>
    </source>
</evidence>
<keyword evidence="1" id="KW-0812">Transmembrane</keyword>
<accession>A0A1J4J9H5</accession>
<dbReference type="InterPro" id="IPR029044">
    <property type="entry name" value="Nucleotide-diphossugar_trans"/>
</dbReference>
<dbReference type="Proteomes" id="UP000179807">
    <property type="component" value="Unassembled WGS sequence"/>
</dbReference>